<dbReference type="GO" id="GO:0016989">
    <property type="term" value="F:sigma factor antagonist activity"/>
    <property type="evidence" value="ECO:0007669"/>
    <property type="project" value="TreeGrafter"/>
</dbReference>
<dbReference type="PIRSF" id="PIRSF018266">
    <property type="entry name" value="FecR"/>
    <property type="match status" value="1"/>
</dbReference>
<protein>
    <submittedName>
        <fullName evidence="4">Anti-FecI sigma factor, FecR</fullName>
    </submittedName>
</protein>
<dbReference type="PANTHER" id="PTHR30273:SF2">
    <property type="entry name" value="PROTEIN FECR"/>
    <property type="match status" value="1"/>
</dbReference>
<gene>
    <name evidence="4" type="ordered locus">Swit_1078</name>
</gene>
<dbReference type="AlphaFoldDB" id="A0A9J9LCV2"/>
<sequence>MNSGAHIPDPEQDRIDMQASEWVVLQDDRELTAAEQDDFDRWLAADPRHARAWQDLSRTWSTLPVLNKLSELATDPIDVTPEATRHRWGYVRVPKIALGVAGAVAAMVAFLAVGPSLLPQPEVFQTGVAQTQLLTLDDGSQVTLGPRSRLTVAFADAERRVVLASGEAFFEVTHDRSRPFLVEAGGSTTRVVGTKFDVNYADTSVRVGVLEGRVQVSRADPDPARRPATALLQAGQRAEIRLASAADPLIVRLSAPMPGAWRQGRLVYENSRLSDLVSDVNRYYAPGVIVADKGILDLRVTASFKASEIPAFLASVGTVLPVKATETAGGAYRLEATGR</sequence>
<dbReference type="Proteomes" id="UP000001989">
    <property type="component" value="Chromosome"/>
</dbReference>
<feature type="transmembrane region" description="Helical" evidence="1">
    <location>
        <begin position="96"/>
        <end position="118"/>
    </location>
</feature>
<dbReference type="Gene3D" id="3.55.50.30">
    <property type="match status" value="1"/>
</dbReference>
<keyword evidence="1" id="KW-1133">Transmembrane helix</keyword>
<feature type="domain" description="FecR protein" evidence="2">
    <location>
        <begin position="124"/>
        <end position="215"/>
    </location>
</feature>
<dbReference type="Pfam" id="PF16220">
    <property type="entry name" value="DUF4880"/>
    <property type="match status" value="1"/>
</dbReference>
<keyword evidence="5" id="KW-1185">Reference proteome</keyword>
<evidence type="ECO:0000256" key="1">
    <source>
        <dbReference type="SAM" id="Phobius"/>
    </source>
</evidence>
<proteinExistence type="predicted"/>
<dbReference type="EMBL" id="CP000699">
    <property type="protein sequence ID" value="ABQ67444.1"/>
    <property type="molecule type" value="Genomic_DNA"/>
</dbReference>
<dbReference type="InterPro" id="IPR032623">
    <property type="entry name" value="FecR_N"/>
</dbReference>
<keyword evidence="1" id="KW-0472">Membrane</keyword>
<dbReference type="KEGG" id="swi:Swit_1078"/>
<dbReference type="Gene3D" id="2.60.120.1440">
    <property type="match status" value="1"/>
</dbReference>
<dbReference type="InterPro" id="IPR006860">
    <property type="entry name" value="FecR"/>
</dbReference>
<dbReference type="OrthoDB" id="9798846at2"/>
<dbReference type="PANTHER" id="PTHR30273">
    <property type="entry name" value="PERIPLASMIC SIGNAL SENSOR AND SIGMA FACTOR ACTIVATOR FECR-RELATED"/>
    <property type="match status" value="1"/>
</dbReference>
<dbReference type="Pfam" id="PF04773">
    <property type="entry name" value="FecR"/>
    <property type="match status" value="1"/>
</dbReference>
<evidence type="ECO:0000259" key="3">
    <source>
        <dbReference type="Pfam" id="PF16220"/>
    </source>
</evidence>
<evidence type="ECO:0000313" key="4">
    <source>
        <dbReference type="EMBL" id="ABQ67444.1"/>
    </source>
</evidence>
<organism evidence="4 5">
    <name type="scientific">Rhizorhabdus wittichii (strain DSM 6014 / CCUG 31198 / JCM 15750 / NBRC 105917 / EY 4224 / RW1)</name>
    <name type="common">Sphingomonas wittichii</name>
    <dbReference type="NCBI Taxonomy" id="392499"/>
    <lineage>
        <taxon>Bacteria</taxon>
        <taxon>Pseudomonadati</taxon>
        <taxon>Pseudomonadota</taxon>
        <taxon>Alphaproteobacteria</taxon>
        <taxon>Sphingomonadales</taxon>
        <taxon>Sphingomonadaceae</taxon>
        <taxon>Rhizorhabdus</taxon>
    </lineage>
</organism>
<feature type="domain" description="FecR N-terminal" evidence="3">
    <location>
        <begin position="18"/>
        <end position="58"/>
    </location>
</feature>
<evidence type="ECO:0000259" key="2">
    <source>
        <dbReference type="Pfam" id="PF04773"/>
    </source>
</evidence>
<name>A0A9J9LCV2_RHIWR</name>
<accession>A0A9J9LCV2</accession>
<reference evidence="4 5" key="1">
    <citation type="journal article" date="2010" name="J. Bacteriol.">
        <title>Genome sequence of the dioxin-mineralizing bacterium Sphingomonas wittichii RW1.</title>
        <authorList>
            <person name="Miller T.R."/>
            <person name="Delcher A.L."/>
            <person name="Salzberg S.L."/>
            <person name="Saunders E."/>
            <person name="Detter J.C."/>
            <person name="Halden R.U."/>
        </authorList>
    </citation>
    <scope>NUCLEOTIDE SEQUENCE [LARGE SCALE GENOMIC DNA]</scope>
    <source>
        <strain evidence="5">DSM 6014 / CCUG 31198 / JCM 15750 / NBRC 105917 / EY 4224 / RW1</strain>
    </source>
</reference>
<evidence type="ECO:0000313" key="5">
    <source>
        <dbReference type="Proteomes" id="UP000001989"/>
    </source>
</evidence>
<keyword evidence="1" id="KW-0812">Transmembrane</keyword>
<dbReference type="InterPro" id="IPR012373">
    <property type="entry name" value="Ferrdict_sens_TM"/>
</dbReference>